<feature type="chain" id="PRO_5012395268" description="DUF7729 domain-containing protein" evidence="1">
    <location>
        <begin position="20"/>
        <end position="199"/>
    </location>
</feature>
<evidence type="ECO:0000259" key="2">
    <source>
        <dbReference type="Pfam" id="PF24855"/>
    </source>
</evidence>
<accession>A0A1Y1YSB6</accession>
<feature type="domain" description="DUF7729" evidence="2">
    <location>
        <begin position="31"/>
        <end position="198"/>
    </location>
</feature>
<dbReference type="InParanoid" id="A0A1Y1YSB6"/>
<dbReference type="InterPro" id="IPR056146">
    <property type="entry name" value="DUF7729"/>
</dbReference>
<keyword evidence="4" id="KW-1185">Reference proteome</keyword>
<sequence>MKVIILSAVFASTLLVANAAPVDNDLGQISATCRQSLLSIVTDNEPCLPLSQIWSQATSIDWENYDPSNADQLSPLLITMCTAPRCDKSVTDTLVSKIQTECSQEPQKVVKAISYVLENYEPLIALECTQNSQQEYCLLVEGKDLRYHMDVDLSDVPDNKLCTECVQNWIKVYDQYAESYADLFSNVTDVQQVKQRCGY</sequence>
<dbReference type="AlphaFoldDB" id="A0A1Y1YSB6"/>
<dbReference type="Pfam" id="PF24855">
    <property type="entry name" value="DUF7729"/>
    <property type="match status" value="1"/>
</dbReference>
<comment type="caution">
    <text evidence="3">The sequence shown here is derived from an EMBL/GenBank/DDBJ whole genome shotgun (WGS) entry which is preliminary data.</text>
</comment>
<reference evidence="3 4" key="1">
    <citation type="submission" date="2016-07" db="EMBL/GenBank/DDBJ databases">
        <title>Pervasive Adenine N6-methylation of Active Genes in Fungi.</title>
        <authorList>
            <consortium name="DOE Joint Genome Institute"/>
            <person name="Mondo S.J."/>
            <person name="Dannebaum R.O."/>
            <person name="Kuo R.C."/>
            <person name="Labutti K."/>
            <person name="Haridas S."/>
            <person name="Kuo A."/>
            <person name="Salamov A."/>
            <person name="Ahrendt S.R."/>
            <person name="Lipzen A."/>
            <person name="Sullivan W."/>
            <person name="Andreopoulos W.B."/>
            <person name="Clum A."/>
            <person name="Lindquist E."/>
            <person name="Daum C."/>
            <person name="Ramamoorthy G.K."/>
            <person name="Gryganskyi A."/>
            <person name="Culley D."/>
            <person name="Magnuson J.K."/>
            <person name="James T.Y."/>
            <person name="O'Malley M.A."/>
            <person name="Stajich J.E."/>
            <person name="Spatafora J.W."/>
            <person name="Visel A."/>
            <person name="Grigoriev I.V."/>
        </authorList>
    </citation>
    <scope>NUCLEOTIDE SEQUENCE [LARGE SCALE GENOMIC DNA]</scope>
    <source>
        <strain evidence="3 4">CBS 931.73</strain>
    </source>
</reference>
<protein>
    <recommendedName>
        <fullName evidence="2">DUF7729 domain-containing protein</fullName>
    </recommendedName>
</protein>
<gene>
    <name evidence="3" type="ORF">K493DRAFT_298679</name>
</gene>
<dbReference type="EMBL" id="MCFE01000077">
    <property type="protein sequence ID" value="ORY00866.1"/>
    <property type="molecule type" value="Genomic_DNA"/>
</dbReference>
<organism evidence="3 4">
    <name type="scientific">Basidiobolus meristosporus CBS 931.73</name>
    <dbReference type="NCBI Taxonomy" id="1314790"/>
    <lineage>
        <taxon>Eukaryota</taxon>
        <taxon>Fungi</taxon>
        <taxon>Fungi incertae sedis</taxon>
        <taxon>Zoopagomycota</taxon>
        <taxon>Entomophthoromycotina</taxon>
        <taxon>Basidiobolomycetes</taxon>
        <taxon>Basidiobolales</taxon>
        <taxon>Basidiobolaceae</taxon>
        <taxon>Basidiobolus</taxon>
    </lineage>
</organism>
<feature type="signal peptide" evidence="1">
    <location>
        <begin position="1"/>
        <end position="19"/>
    </location>
</feature>
<dbReference type="Proteomes" id="UP000193498">
    <property type="component" value="Unassembled WGS sequence"/>
</dbReference>
<proteinExistence type="predicted"/>
<keyword evidence="1" id="KW-0732">Signal</keyword>
<evidence type="ECO:0000256" key="1">
    <source>
        <dbReference type="SAM" id="SignalP"/>
    </source>
</evidence>
<evidence type="ECO:0000313" key="4">
    <source>
        <dbReference type="Proteomes" id="UP000193498"/>
    </source>
</evidence>
<name>A0A1Y1YSB6_9FUNG</name>
<evidence type="ECO:0000313" key="3">
    <source>
        <dbReference type="EMBL" id="ORY00866.1"/>
    </source>
</evidence>